<protein>
    <submittedName>
        <fullName evidence="1">Uncharacterized protein</fullName>
    </submittedName>
</protein>
<sequence>MQKYEIISSCVKGFLLDKKIGVNQPKKIENAKILIANTPMDADKVKVILLS</sequence>
<dbReference type="AlphaFoldDB" id="A7SMT3"/>
<gene>
    <name evidence="1" type="ORF">NEMVEDRAFT_v1g124042</name>
</gene>
<dbReference type="InParanoid" id="A7SMT3"/>
<organism evidence="1 2">
    <name type="scientific">Nematostella vectensis</name>
    <name type="common">Starlet sea anemone</name>
    <dbReference type="NCBI Taxonomy" id="45351"/>
    <lineage>
        <taxon>Eukaryota</taxon>
        <taxon>Metazoa</taxon>
        <taxon>Cnidaria</taxon>
        <taxon>Anthozoa</taxon>
        <taxon>Hexacorallia</taxon>
        <taxon>Actiniaria</taxon>
        <taxon>Edwardsiidae</taxon>
        <taxon>Nematostella</taxon>
    </lineage>
</organism>
<dbReference type="Gene3D" id="3.50.7.10">
    <property type="entry name" value="GroEL"/>
    <property type="match status" value="1"/>
</dbReference>
<dbReference type="EMBL" id="DS469712">
    <property type="protein sequence ID" value="EDO34982.1"/>
    <property type="molecule type" value="Genomic_DNA"/>
</dbReference>
<dbReference type="SUPFAM" id="SSF52029">
    <property type="entry name" value="GroEL apical domain-like"/>
    <property type="match status" value="1"/>
</dbReference>
<proteinExistence type="predicted"/>
<accession>A7SMT3</accession>
<name>A7SMT3_NEMVE</name>
<dbReference type="STRING" id="45351.A7SMT3"/>
<evidence type="ECO:0000313" key="2">
    <source>
        <dbReference type="Proteomes" id="UP000001593"/>
    </source>
</evidence>
<dbReference type="HOGENOM" id="CLU_3108816_0_0_1"/>
<reference evidence="1 2" key="1">
    <citation type="journal article" date="2007" name="Science">
        <title>Sea anemone genome reveals ancestral eumetazoan gene repertoire and genomic organization.</title>
        <authorList>
            <person name="Putnam N.H."/>
            <person name="Srivastava M."/>
            <person name="Hellsten U."/>
            <person name="Dirks B."/>
            <person name="Chapman J."/>
            <person name="Salamov A."/>
            <person name="Terry A."/>
            <person name="Shapiro H."/>
            <person name="Lindquist E."/>
            <person name="Kapitonov V.V."/>
            <person name="Jurka J."/>
            <person name="Genikhovich G."/>
            <person name="Grigoriev I.V."/>
            <person name="Lucas S.M."/>
            <person name="Steele R.E."/>
            <person name="Finnerty J.R."/>
            <person name="Technau U."/>
            <person name="Martindale M.Q."/>
            <person name="Rokhsar D.S."/>
        </authorList>
    </citation>
    <scope>NUCLEOTIDE SEQUENCE [LARGE SCALE GENOMIC DNA]</scope>
    <source>
        <strain evidence="2">CH2 X CH6</strain>
    </source>
</reference>
<dbReference type="eggNOG" id="KOG0363">
    <property type="taxonomic scope" value="Eukaryota"/>
</dbReference>
<dbReference type="Proteomes" id="UP000001593">
    <property type="component" value="Unassembled WGS sequence"/>
</dbReference>
<dbReference type="InterPro" id="IPR027409">
    <property type="entry name" value="GroEL-like_apical_dom_sf"/>
</dbReference>
<evidence type="ECO:0000313" key="1">
    <source>
        <dbReference type="EMBL" id="EDO34982.1"/>
    </source>
</evidence>
<keyword evidence="2" id="KW-1185">Reference proteome</keyword>
<dbReference type="PhylomeDB" id="A7SMT3"/>